<evidence type="ECO:0000313" key="7">
    <source>
        <dbReference type="EMBL" id="CAH0386118.1"/>
    </source>
</evidence>
<organism evidence="7 8">
    <name type="scientific">Bemisia tabaci</name>
    <name type="common">Sweetpotato whitefly</name>
    <name type="synonym">Aleurodes tabaci</name>
    <dbReference type="NCBI Taxonomy" id="7038"/>
    <lineage>
        <taxon>Eukaryota</taxon>
        <taxon>Metazoa</taxon>
        <taxon>Ecdysozoa</taxon>
        <taxon>Arthropoda</taxon>
        <taxon>Hexapoda</taxon>
        <taxon>Insecta</taxon>
        <taxon>Pterygota</taxon>
        <taxon>Neoptera</taxon>
        <taxon>Paraneoptera</taxon>
        <taxon>Hemiptera</taxon>
        <taxon>Sternorrhyncha</taxon>
        <taxon>Aleyrodoidea</taxon>
        <taxon>Aleyrodidae</taxon>
        <taxon>Aleyrodinae</taxon>
        <taxon>Bemisia</taxon>
    </lineage>
</organism>
<reference evidence="7" key="1">
    <citation type="submission" date="2021-12" db="EMBL/GenBank/DDBJ databases">
        <authorList>
            <person name="King R."/>
        </authorList>
    </citation>
    <scope>NUCLEOTIDE SEQUENCE</scope>
</reference>
<evidence type="ECO:0000256" key="6">
    <source>
        <dbReference type="SAM" id="Phobius"/>
    </source>
</evidence>
<feature type="transmembrane region" description="Helical" evidence="6">
    <location>
        <begin position="54"/>
        <end position="74"/>
    </location>
</feature>
<dbReference type="EMBL" id="OU963864">
    <property type="protein sequence ID" value="CAH0386118.1"/>
    <property type="molecule type" value="Genomic_DNA"/>
</dbReference>
<dbReference type="GO" id="GO:0016020">
    <property type="term" value="C:membrane"/>
    <property type="evidence" value="ECO:0007669"/>
    <property type="project" value="UniProtKB-SubCell"/>
</dbReference>
<dbReference type="OrthoDB" id="268928at2759"/>
<dbReference type="KEGG" id="btab:109030983"/>
<gene>
    <name evidence="7" type="ORF">BEMITA_LOCUS5277</name>
</gene>
<dbReference type="InterPro" id="IPR007919">
    <property type="entry name" value="UPF0220"/>
</dbReference>
<feature type="transmembrane region" description="Helical" evidence="6">
    <location>
        <begin position="24"/>
        <end position="42"/>
    </location>
</feature>
<name>A0A9P0F2H3_BEMTA</name>
<accession>A0A9P0F2H3</accession>
<evidence type="ECO:0000256" key="1">
    <source>
        <dbReference type="ARBA" id="ARBA00004141"/>
    </source>
</evidence>
<keyword evidence="5 6" id="KW-0472">Membrane</keyword>
<keyword evidence="3 6" id="KW-0812">Transmembrane</keyword>
<evidence type="ECO:0008006" key="9">
    <source>
        <dbReference type="Google" id="ProtNLM"/>
    </source>
</evidence>
<comment type="subcellular location">
    <subcellularLocation>
        <location evidence="1">Membrane</location>
        <topology evidence="1">Multi-pass membrane protein</topology>
    </subcellularLocation>
</comment>
<keyword evidence="8" id="KW-1185">Reference proteome</keyword>
<comment type="similarity">
    <text evidence="2">Belongs to the UPF0220 family.</text>
</comment>
<feature type="transmembrane region" description="Helical" evidence="6">
    <location>
        <begin position="128"/>
        <end position="148"/>
    </location>
</feature>
<evidence type="ECO:0000256" key="3">
    <source>
        <dbReference type="ARBA" id="ARBA00022692"/>
    </source>
</evidence>
<evidence type="ECO:0000256" key="4">
    <source>
        <dbReference type="ARBA" id="ARBA00022989"/>
    </source>
</evidence>
<sequence length="158" mass="17198">MSCLDNVPLHACVWFEDGGSRKTSLAAITAGFLFFTGWWFMIDATFVNSDQMSGGYHVCGIVGTISLIMVNIVSNAQIEGDSYSGGCFGSRGARAWLFMGFVLGFASVIASCWILIADFLGPGSKSNTWVGVSLFIQNFLIFAASLVYKFCRVDDFVY</sequence>
<dbReference type="Pfam" id="PF05255">
    <property type="entry name" value="UPF0220"/>
    <property type="match status" value="1"/>
</dbReference>
<dbReference type="PANTHER" id="PTHR13180">
    <property type="entry name" value="SMALL MEMBRANE PROTEIN-RELATED"/>
    <property type="match status" value="1"/>
</dbReference>
<keyword evidence="4 6" id="KW-1133">Transmembrane helix</keyword>
<feature type="transmembrane region" description="Helical" evidence="6">
    <location>
        <begin position="95"/>
        <end position="116"/>
    </location>
</feature>
<evidence type="ECO:0000256" key="5">
    <source>
        <dbReference type="ARBA" id="ARBA00023136"/>
    </source>
</evidence>
<dbReference type="AlphaFoldDB" id="A0A9P0F2H3"/>
<evidence type="ECO:0000256" key="2">
    <source>
        <dbReference type="ARBA" id="ARBA00005335"/>
    </source>
</evidence>
<protein>
    <recommendedName>
        <fullName evidence="9">Transmembrane protein 50A</fullName>
    </recommendedName>
</protein>
<proteinExistence type="inferred from homology"/>
<dbReference type="Proteomes" id="UP001152759">
    <property type="component" value="Chromosome 3"/>
</dbReference>
<evidence type="ECO:0000313" key="8">
    <source>
        <dbReference type="Proteomes" id="UP001152759"/>
    </source>
</evidence>